<protein>
    <submittedName>
        <fullName evidence="3">Uncharacterized protein</fullName>
    </submittedName>
</protein>
<dbReference type="OMA" id="LEIWINN"/>
<dbReference type="Proteomes" id="UP000016088">
    <property type="component" value="Unassembled WGS sequence"/>
</dbReference>
<dbReference type="HOGENOM" id="CLU_060588_0_0_1"/>
<feature type="chain" id="PRO_5004568326" evidence="2">
    <location>
        <begin position="26"/>
        <end position="419"/>
    </location>
</feature>
<evidence type="ECO:0000256" key="2">
    <source>
        <dbReference type="SAM" id="SignalP"/>
    </source>
</evidence>
<feature type="transmembrane region" description="Helical" evidence="1">
    <location>
        <begin position="226"/>
        <end position="243"/>
    </location>
</feature>
<keyword evidence="2" id="KW-0732">Signal</keyword>
<evidence type="ECO:0000313" key="4">
    <source>
        <dbReference type="Proteomes" id="UP000016088"/>
    </source>
</evidence>
<name>S9QXL1_SCHOY</name>
<feature type="transmembrane region" description="Helical" evidence="1">
    <location>
        <begin position="285"/>
        <end position="311"/>
    </location>
</feature>
<proteinExistence type="predicted"/>
<dbReference type="AlphaFoldDB" id="S9QXL1"/>
<feature type="transmembrane region" description="Helical" evidence="1">
    <location>
        <begin position="317"/>
        <end position="335"/>
    </location>
</feature>
<evidence type="ECO:0000313" key="3">
    <source>
        <dbReference type="EMBL" id="EPX71025.1"/>
    </source>
</evidence>
<keyword evidence="1" id="KW-0812">Transmembrane</keyword>
<feature type="transmembrane region" description="Helical" evidence="1">
    <location>
        <begin position="194"/>
        <end position="214"/>
    </location>
</feature>
<keyword evidence="1" id="KW-1133">Transmembrane helix</keyword>
<keyword evidence="1" id="KW-0472">Membrane</keyword>
<keyword evidence="4" id="KW-1185">Reference proteome</keyword>
<reference evidence="3 4" key="1">
    <citation type="journal article" date="2011" name="Science">
        <title>Comparative functional genomics of the fission yeasts.</title>
        <authorList>
            <person name="Rhind N."/>
            <person name="Chen Z."/>
            <person name="Yassour M."/>
            <person name="Thompson D.A."/>
            <person name="Haas B.J."/>
            <person name="Habib N."/>
            <person name="Wapinski I."/>
            <person name="Roy S."/>
            <person name="Lin M.F."/>
            <person name="Heiman D.I."/>
            <person name="Young S.K."/>
            <person name="Furuya K."/>
            <person name="Guo Y."/>
            <person name="Pidoux A."/>
            <person name="Chen H.M."/>
            <person name="Robbertse B."/>
            <person name="Goldberg J.M."/>
            <person name="Aoki K."/>
            <person name="Bayne E.H."/>
            <person name="Berlin A.M."/>
            <person name="Desjardins C.A."/>
            <person name="Dobbs E."/>
            <person name="Dukaj L."/>
            <person name="Fan L."/>
            <person name="FitzGerald M.G."/>
            <person name="French C."/>
            <person name="Gujja S."/>
            <person name="Hansen K."/>
            <person name="Keifenheim D."/>
            <person name="Levin J.Z."/>
            <person name="Mosher R.A."/>
            <person name="Mueller C.A."/>
            <person name="Pfiffner J."/>
            <person name="Priest M."/>
            <person name="Russ C."/>
            <person name="Smialowska A."/>
            <person name="Swoboda P."/>
            <person name="Sykes S.M."/>
            <person name="Vaughn M."/>
            <person name="Vengrova S."/>
            <person name="Yoder R."/>
            <person name="Zeng Q."/>
            <person name="Allshire R."/>
            <person name="Baulcombe D."/>
            <person name="Birren B.W."/>
            <person name="Brown W."/>
            <person name="Ekwall K."/>
            <person name="Kellis M."/>
            <person name="Leatherwood J."/>
            <person name="Levin H."/>
            <person name="Margalit H."/>
            <person name="Martienssen R."/>
            <person name="Nieduszynski C.A."/>
            <person name="Spatafora J.W."/>
            <person name="Friedman N."/>
            <person name="Dalgaard J.Z."/>
            <person name="Baumann P."/>
            <person name="Niki H."/>
            <person name="Regev A."/>
            <person name="Nusbaum C."/>
        </authorList>
    </citation>
    <scope>NUCLEOTIDE SEQUENCE [LARGE SCALE GENOMIC DNA]</scope>
    <source>
        <strain evidence="4">yFS286</strain>
    </source>
</reference>
<accession>S9QXL1</accession>
<feature type="signal peptide" evidence="2">
    <location>
        <begin position="1"/>
        <end position="25"/>
    </location>
</feature>
<dbReference type="EMBL" id="KE503208">
    <property type="protein sequence ID" value="EPX71025.1"/>
    <property type="molecule type" value="Genomic_DNA"/>
</dbReference>
<gene>
    <name evidence="3" type="ORF">SOCG_01246</name>
</gene>
<sequence length="419" mass="48088">MGLVSCKSWLLWLISVYCILQVSSAHFPYDLDYQHRISLDCESVKVNSNNTHAYFSFDSFDKNNAGQAAVTYFNAKDWECALGSLGIMWPHSAFSSSFNAGRFIMSAYIPQEKRHELTGSFVCNKTSVTNDVISFNETSYKDNSLKINDSGVYCFVMRPLTSLGYNIGSYVYYSDYNYTDFTGRESSFLSDLDFTPLIFTALLFLPACIWIYLLRSQPAKVLPIQYGLLVYIVAIAIGITVDVCDEELYNGINYPIELFIRCLLLFLASFGIGVWRPVQFVQSKFLFMAIGGFSILLFFNIFSTVIGFIPLLVFSQWLNGSVSNVICLASIFVLYKERNQVDFKSECSAKVCKRSLTYCIVVFALRPMFISTSYYNTYYLRQYGFVYWLLRYIVEIIIPCYIWYPSQNEQLVYTTSIEI</sequence>
<feature type="transmembrane region" description="Helical" evidence="1">
    <location>
        <begin position="385"/>
        <end position="404"/>
    </location>
</feature>
<dbReference type="OrthoDB" id="5400353at2759"/>
<organism evidence="3 4">
    <name type="scientific">Schizosaccharomyces octosporus (strain yFS286)</name>
    <name type="common">Fission yeast</name>
    <name type="synonym">Octosporomyces octosporus</name>
    <dbReference type="NCBI Taxonomy" id="483514"/>
    <lineage>
        <taxon>Eukaryota</taxon>
        <taxon>Fungi</taxon>
        <taxon>Dikarya</taxon>
        <taxon>Ascomycota</taxon>
        <taxon>Taphrinomycotina</taxon>
        <taxon>Schizosaccharomycetes</taxon>
        <taxon>Schizosaccharomycetales</taxon>
        <taxon>Schizosaccharomycetaceae</taxon>
        <taxon>Schizosaccharomyces</taxon>
    </lineage>
</organism>
<feature type="transmembrane region" description="Helical" evidence="1">
    <location>
        <begin position="356"/>
        <end position="379"/>
    </location>
</feature>
<dbReference type="VEuPathDB" id="FungiDB:SOCG_01246"/>
<dbReference type="RefSeq" id="XP_013019655.1">
    <property type="nucleotide sequence ID" value="XM_013164201.1"/>
</dbReference>
<dbReference type="GeneID" id="25030228"/>
<evidence type="ECO:0000256" key="1">
    <source>
        <dbReference type="SAM" id="Phobius"/>
    </source>
</evidence>
<feature type="transmembrane region" description="Helical" evidence="1">
    <location>
        <begin position="258"/>
        <end position="278"/>
    </location>
</feature>